<dbReference type="RefSeq" id="WP_010619407.1">
    <property type="nucleotide sequence ID" value="NZ_PUFO01000040.1"/>
</dbReference>
<sequence length="531" mass="58098">MTVFTNGRIFTGKSDHDFESSMEVNDGKISKIGNSISTDQEVVDLHGKLVLPGILDIHTHPKYIADALHGVACTPPNVTSIQDMIQALKHSASAGKSADVWIEGWGFDETKLAEHRTPTVHDLDQVSTTQPVFVYRSDCHSSVVNSKALELAGITSETPNPENGEIGKFENGTPNGYLKEVPATQLMIQVKSQQSYQTDVTNLLNSSSHYLENGIIAIGEMMGRLKPYDSLNLYEDAIKKGFKPEAAIYYVWDEVKENGLAHFASELEAGKLRIGGLKLFIDGSISGETAWVKKAYPSDPTNFGVAEATTADILTAIDFAKAHQLQVAIHAMGDAAVQRVLDATRSITPWLKDGRPSVRIEHATMLTDDMLDEIKTAEMNYALVTQPIFYFAEYDSYRNFLSAEQFNECYRIKSMVASGAEVALSSDAPCTPWEKPDSPFVAIQAAVNRKASGGELVNPEEAISVGEAIRRYTSLAAPIAGFHELGTLAPGKKADFIVLDQDLFSVKPAEIGKTQVDQTWMDGQLIYSRGR</sequence>
<dbReference type="Gene3D" id="3.20.20.140">
    <property type="entry name" value="Metal-dependent hydrolases"/>
    <property type="match status" value="1"/>
</dbReference>
<dbReference type="Gene3D" id="3.10.310.70">
    <property type="match status" value="1"/>
</dbReference>
<organism evidence="3 4">
    <name type="scientific">Secundilactobacillus malefermentans</name>
    <dbReference type="NCBI Taxonomy" id="176292"/>
    <lineage>
        <taxon>Bacteria</taxon>
        <taxon>Bacillati</taxon>
        <taxon>Bacillota</taxon>
        <taxon>Bacilli</taxon>
        <taxon>Lactobacillales</taxon>
        <taxon>Lactobacillaceae</taxon>
        <taxon>Secundilactobacillus</taxon>
    </lineage>
</organism>
<dbReference type="EMBL" id="PUFO01000040">
    <property type="protein sequence ID" value="TDG78461.1"/>
    <property type="molecule type" value="Genomic_DNA"/>
</dbReference>
<dbReference type="Pfam" id="PF07969">
    <property type="entry name" value="Amidohydro_3"/>
    <property type="match status" value="1"/>
</dbReference>
<evidence type="ECO:0000313" key="4">
    <source>
        <dbReference type="Proteomes" id="UP000294854"/>
    </source>
</evidence>
<name>A0A4R5NPC3_9LACO</name>
<dbReference type="SUPFAM" id="SSF51556">
    <property type="entry name" value="Metallo-dependent hydrolases"/>
    <property type="match status" value="1"/>
</dbReference>
<dbReference type="Proteomes" id="UP000294854">
    <property type="component" value="Unassembled WGS sequence"/>
</dbReference>
<dbReference type="CDD" id="cd01300">
    <property type="entry name" value="YtcJ_like"/>
    <property type="match status" value="1"/>
</dbReference>
<dbReference type="SUPFAM" id="SSF51338">
    <property type="entry name" value="Composite domain of metallo-dependent hydrolases"/>
    <property type="match status" value="1"/>
</dbReference>
<dbReference type="PANTHER" id="PTHR22642">
    <property type="entry name" value="IMIDAZOLONEPROPIONASE"/>
    <property type="match status" value="1"/>
</dbReference>
<gene>
    <name evidence="3" type="ORF">C5L31_001077</name>
</gene>
<evidence type="ECO:0000256" key="1">
    <source>
        <dbReference type="SAM" id="MobiDB-lite"/>
    </source>
</evidence>
<comment type="caution">
    <text evidence="3">The sequence shown here is derived from an EMBL/GenBank/DDBJ whole genome shotgun (WGS) entry which is preliminary data.</text>
</comment>
<evidence type="ECO:0000259" key="2">
    <source>
        <dbReference type="Pfam" id="PF07969"/>
    </source>
</evidence>
<evidence type="ECO:0000313" key="3">
    <source>
        <dbReference type="EMBL" id="TDG78461.1"/>
    </source>
</evidence>
<dbReference type="Gene3D" id="2.30.40.10">
    <property type="entry name" value="Urease, subunit C, domain 1"/>
    <property type="match status" value="1"/>
</dbReference>
<dbReference type="InterPro" id="IPR013108">
    <property type="entry name" value="Amidohydro_3"/>
</dbReference>
<dbReference type="GO" id="GO:0016810">
    <property type="term" value="F:hydrolase activity, acting on carbon-nitrogen (but not peptide) bonds"/>
    <property type="evidence" value="ECO:0007669"/>
    <property type="project" value="InterPro"/>
</dbReference>
<reference evidence="3 4" key="1">
    <citation type="journal article" date="2019" name="Appl. Microbiol. Biotechnol.">
        <title>Uncovering carbohydrate metabolism through a genotype-phenotype association study of 56 lactic acid bacteria genomes.</title>
        <authorList>
            <person name="Buron-Moles G."/>
            <person name="Chailyan A."/>
            <person name="Dolejs I."/>
            <person name="Forster J."/>
            <person name="Miks M.H."/>
        </authorList>
    </citation>
    <scope>NUCLEOTIDE SEQUENCE [LARGE SCALE GENOMIC DNA]</scope>
    <source>
        <strain evidence="3 4">ATCC 49373</strain>
    </source>
</reference>
<protein>
    <recommendedName>
        <fullName evidence="2">Amidohydrolase 3 domain-containing protein</fullName>
    </recommendedName>
</protein>
<keyword evidence="4" id="KW-1185">Reference proteome</keyword>
<dbReference type="PANTHER" id="PTHR22642:SF2">
    <property type="entry name" value="PROTEIN LONG AFTER FAR-RED 3"/>
    <property type="match status" value="1"/>
</dbReference>
<accession>A0A4R5NPC3</accession>
<dbReference type="InterPro" id="IPR011059">
    <property type="entry name" value="Metal-dep_hydrolase_composite"/>
</dbReference>
<feature type="region of interest" description="Disordered" evidence="1">
    <location>
        <begin position="155"/>
        <end position="174"/>
    </location>
</feature>
<feature type="domain" description="Amidohydrolase 3" evidence="2">
    <location>
        <begin position="41"/>
        <end position="527"/>
    </location>
</feature>
<dbReference type="InterPro" id="IPR033932">
    <property type="entry name" value="YtcJ-like"/>
</dbReference>
<dbReference type="AlphaFoldDB" id="A0A4R5NPC3"/>
<dbReference type="STRING" id="1122149.FD44_GL000918"/>
<proteinExistence type="predicted"/>
<dbReference type="InterPro" id="IPR032466">
    <property type="entry name" value="Metal_Hydrolase"/>
</dbReference>
<dbReference type="OrthoDB" id="9767366at2"/>